<comment type="catalytic activity">
    <reaction evidence="1">
        <text>dihydroxyacetone + phosphoenolpyruvate = dihydroxyacetone phosphate + pyruvate</text>
        <dbReference type="Rhea" id="RHEA:18381"/>
        <dbReference type="ChEBI" id="CHEBI:15361"/>
        <dbReference type="ChEBI" id="CHEBI:16016"/>
        <dbReference type="ChEBI" id="CHEBI:57642"/>
        <dbReference type="ChEBI" id="CHEBI:58702"/>
        <dbReference type="EC" id="2.7.1.121"/>
    </reaction>
</comment>
<accession>A0A6N7IXV4</accession>
<keyword evidence="4" id="KW-0808">Transferase</keyword>
<dbReference type="EMBL" id="VOGC01000002">
    <property type="protein sequence ID" value="MQN01079.1"/>
    <property type="molecule type" value="Genomic_DNA"/>
</dbReference>
<dbReference type="AlphaFoldDB" id="A0A6N7IXV4"/>
<sequence length="127" mass="13458">MVGIVIVSHSENLAKSVVELTTMMAKGVPIEPAGGLEDGSFGTSYDRIRDAIDKVYSDDGVIVLMDMGSSVLTTQSVIEMEEDGKKVEMVDCPLVEGAVSASLDSSLGESMEQIIDDLKTVATTPKM</sequence>
<name>A0A6N7IXV4_9FIRM</name>
<protein>
    <recommendedName>
        <fullName evidence="3">phosphoenolpyruvate--glycerone phosphotransferase</fullName>
        <ecNumber evidence="3">2.7.1.121</ecNumber>
    </recommendedName>
</protein>
<keyword evidence="7" id="KW-0418">Kinase</keyword>
<dbReference type="Pfam" id="PF03610">
    <property type="entry name" value="EIIA-man"/>
    <property type="match status" value="1"/>
</dbReference>
<dbReference type="GO" id="GO:0047324">
    <property type="term" value="F:phosphoenolpyruvate-glycerone phosphotransferase activity"/>
    <property type="evidence" value="ECO:0007669"/>
    <property type="project" value="UniProtKB-EC"/>
</dbReference>
<evidence type="ECO:0000259" key="6">
    <source>
        <dbReference type="PROSITE" id="PS51096"/>
    </source>
</evidence>
<dbReference type="SUPFAM" id="SSF53062">
    <property type="entry name" value="PTS system fructose IIA component-like"/>
    <property type="match status" value="1"/>
</dbReference>
<gene>
    <name evidence="7" type="primary">dhaM</name>
    <name evidence="7" type="ORF">FRC54_03745</name>
</gene>
<dbReference type="Proteomes" id="UP000460257">
    <property type="component" value="Unassembled WGS sequence"/>
</dbReference>
<dbReference type="NCBIfam" id="TIGR02364">
    <property type="entry name" value="dha_pts"/>
    <property type="match status" value="1"/>
</dbReference>
<comment type="function">
    <text evidence="2">Component of the dihydroxyacetone kinase complex, which is responsible for the phosphoenolpyruvate (PEP)-dependent phosphorylation of dihydroxyacetone. DhaM serves as the phosphoryl donor. Is phosphorylated by phosphoenolpyruvate in an EI- and HPr-dependent reaction, and a phosphorelay system on histidine residues finally leads to phosphoryl transfer to DhaL and dihydroxyacetone.</text>
</comment>
<dbReference type="PANTHER" id="PTHR38594">
    <property type="entry name" value="PEP-DEPENDENT DIHYDROXYACETONE KINASE, PHOSPHORYL DONOR SUBUNIT DHAM"/>
    <property type="match status" value="1"/>
</dbReference>
<evidence type="ECO:0000313" key="7">
    <source>
        <dbReference type="EMBL" id="MQN01079.1"/>
    </source>
</evidence>
<dbReference type="GO" id="GO:0019563">
    <property type="term" value="P:glycerol catabolic process"/>
    <property type="evidence" value="ECO:0007669"/>
    <property type="project" value="InterPro"/>
</dbReference>
<dbReference type="EC" id="2.7.1.121" evidence="3"/>
<dbReference type="InterPro" id="IPR039643">
    <property type="entry name" value="DhaM"/>
</dbReference>
<comment type="caution">
    <text evidence="7">The sequence shown here is derived from an EMBL/GenBank/DDBJ whole genome shotgun (WGS) entry which is preliminary data.</text>
</comment>
<dbReference type="GO" id="GO:0009401">
    <property type="term" value="P:phosphoenolpyruvate-dependent sugar phosphotransferase system"/>
    <property type="evidence" value="ECO:0007669"/>
    <property type="project" value="InterPro"/>
</dbReference>
<feature type="domain" description="PTS EIIA type-4" evidence="6">
    <location>
        <begin position="1"/>
        <end position="127"/>
    </location>
</feature>
<dbReference type="GO" id="GO:0016020">
    <property type="term" value="C:membrane"/>
    <property type="evidence" value="ECO:0007669"/>
    <property type="project" value="InterPro"/>
</dbReference>
<evidence type="ECO:0000313" key="8">
    <source>
        <dbReference type="Proteomes" id="UP000460257"/>
    </source>
</evidence>
<dbReference type="Gene3D" id="3.40.50.510">
    <property type="entry name" value="Phosphotransferase system, mannose-type IIA component"/>
    <property type="match status" value="1"/>
</dbReference>
<comment type="subunit">
    <text evidence="5">Homodimer. The dihydroxyacetone kinase complex is composed of a homodimer of DhaM, a homodimer of DhaK and the subunit DhaL.</text>
</comment>
<evidence type="ECO:0000256" key="3">
    <source>
        <dbReference type="ARBA" id="ARBA00012095"/>
    </source>
</evidence>
<evidence type="ECO:0000256" key="2">
    <source>
        <dbReference type="ARBA" id="ARBA00002788"/>
    </source>
</evidence>
<organism evidence="7 8">
    <name type="scientific">Candidatus Weimeria bifida</name>
    <dbReference type="NCBI Taxonomy" id="2599074"/>
    <lineage>
        <taxon>Bacteria</taxon>
        <taxon>Bacillati</taxon>
        <taxon>Bacillota</taxon>
        <taxon>Clostridia</taxon>
        <taxon>Lachnospirales</taxon>
        <taxon>Lachnospiraceae</taxon>
        <taxon>Candidatus Weimeria</taxon>
    </lineage>
</organism>
<dbReference type="InterPro" id="IPR012844">
    <property type="entry name" value="DhaM_N"/>
</dbReference>
<dbReference type="InterPro" id="IPR004701">
    <property type="entry name" value="PTS_EIIA_man-typ"/>
</dbReference>
<dbReference type="InterPro" id="IPR036662">
    <property type="entry name" value="PTS_EIIA_man-typ_sf"/>
</dbReference>
<proteinExistence type="predicted"/>
<reference evidence="7" key="1">
    <citation type="journal article" date="2020" name="Appl. Environ. Microbiol.">
        <title>Medium-Chain Fatty Acid Synthesis by 'Candidatus Weimeria bifida' gen. nov., sp. nov., and 'Candidatus Pseudoramibacter fermentans' sp. nov.</title>
        <authorList>
            <person name="Scarborough M.J."/>
            <person name="Myers K.S."/>
            <person name="Donohue T.J."/>
            <person name="Noguera D.R."/>
        </authorList>
    </citation>
    <scope>NUCLEOTIDE SEQUENCE</scope>
    <source>
        <strain evidence="7">LCO1.1</strain>
    </source>
</reference>
<dbReference type="PROSITE" id="PS51096">
    <property type="entry name" value="PTS_EIIA_TYPE_4"/>
    <property type="match status" value="1"/>
</dbReference>
<dbReference type="PANTHER" id="PTHR38594:SF1">
    <property type="entry name" value="PEP-DEPENDENT DIHYDROXYACETONE KINASE, PHOSPHORYL DONOR SUBUNIT DHAM"/>
    <property type="match status" value="1"/>
</dbReference>
<evidence type="ECO:0000256" key="4">
    <source>
        <dbReference type="ARBA" id="ARBA00022679"/>
    </source>
</evidence>
<evidence type="ECO:0000256" key="5">
    <source>
        <dbReference type="ARBA" id="ARBA00046577"/>
    </source>
</evidence>
<keyword evidence="8" id="KW-1185">Reference proteome</keyword>
<evidence type="ECO:0000256" key="1">
    <source>
        <dbReference type="ARBA" id="ARBA00001113"/>
    </source>
</evidence>